<dbReference type="Gene3D" id="2.130.10.10">
    <property type="entry name" value="YVTN repeat-like/Quinoprotein amine dehydrogenase"/>
    <property type="match status" value="2"/>
</dbReference>
<organism evidence="1 2">
    <name type="scientific">Grimontia marina</name>
    <dbReference type="NCBI Taxonomy" id="646534"/>
    <lineage>
        <taxon>Bacteria</taxon>
        <taxon>Pseudomonadati</taxon>
        <taxon>Pseudomonadota</taxon>
        <taxon>Gammaproteobacteria</taxon>
        <taxon>Vibrionales</taxon>
        <taxon>Vibrionaceae</taxon>
        <taxon>Grimontia</taxon>
    </lineage>
</organism>
<sequence length="316" mass="34768">MKKDILLLNQKSAHTIGFFDVENGEAIKQIEVGQFPHEFVVDSKREFAYVGHYGVQNSGITEDHGGCSIFVIDLKTKEHVHTISTWPYYRIHGLALDDKDRLYAMSESQNVMVIFESPRTANAPDRALPSGGLKTHLFSLTRDGSTAYCLNLLSHTVTKIRPWDPVFLPVAMYPGKKPEGNCLSDDEQTLFVTNRLDNQVVAIDTESLEVTARADTGTDPTRAYLSPDDLLYVTNYGGQSISIFSLSLENKGTIDLPADPIAVSFHPTSGDVFVSLTNDTVAVLDPNNLNVKRSFSCLAEPDVSFILQSSSHPTGA</sequence>
<accession>A0A128EXP3</accession>
<protein>
    <recommendedName>
        <fullName evidence="3">6-phosphogluconolactonase</fullName>
    </recommendedName>
</protein>
<gene>
    <name evidence="1" type="ORF">GMA8713_00911</name>
</gene>
<dbReference type="PANTHER" id="PTHR47197">
    <property type="entry name" value="PROTEIN NIRF"/>
    <property type="match status" value="1"/>
</dbReference>
<dbReference type="RefSeq" id="WP_062706208.1">
    <property type="nucleotide sequence ID" value="NZ_CAWRCI010000006.1"/>
</dbReference>
<evidence type="ECO:0008006" key="3">
    <source>
        <dbReference type="Google" id="ProtNLM"/>
    </source>
</evidence>
<name>A0A128EXP3_9GAMM</name>
<dbReference type="OrthoDB" id="24300at2"/>
<dbReference type="InterPro" id="IPR051200">
    <property type="entry name" value="Host-pathogen_enzymatic-act"/>
</dbReference>
<dbReference type="EMBL" id="FIZY01000006">
    <property type="protein sequence ID" value="CZF79297.1"/>
    <property type="molecule type" value="Genomic_DNA"/>
</dbReference>
<dbReference type="SUPFAM" id="SSF51004">
    <property type="entry name" value="C-terminal (heme d1) domain of cytochrome cd1-nitrite reductase"/>
    <property type="match status" value="1"/>
</dbReference>
<dbReference type="InterPro" id="IPR015943">
    <property type="entry name" value="WD40/YVTN_repeat-like_dom_sf"/>
</dbReference>
<evidence type="ECO:0000313" key="2">
    <source>
        <dbReference type="Proteomes" id="UP000073601"/>
    </source>
</evidence>
<dbReference type="PANTHER" id="PTHR47197:SF3">
    <property type="entry name" value="DIHYDRO-HEME D1 DEHYDROGENASE"/>
    <property type="match status" value="1"/>
</dbReference>
<proteinExistence type="predicted"/>
<dbReference type="Proteomes" id="UP000073601">
    <property type="component" value="Unassembled WGS sequence"/>
</dbReference>
<keyword evidence="2" id="KW-1185">Reference proteome</keyword>
<reference evidence="2" key="1">
    <citation type="submission" date="2016-02" db="EMBL/GenBank/DDBJ databases">
        <authorList>
            <person name="Rodrigo-Torres Lidia"/>
            <person name="Arahal R.David."/>
        </authorList>
    </citation>
    <scope>NUCLEOTIDE SEQUENCE [LARGE SCALE GENOMIC DNA]</scope>
    <source>
        <strain evidence="2">CECT 8713</strain>
    </source>
</reference>
<dbReference type="AlphaFoldDB" id="A0A128EXP3"/>
<dbReference type="InterPro" id="IPR011048">
    <property type="entry name" value="Haem_d1_sf"/>
</dbReference>
<evidence type="ECO:0000313" key="1">
    <source>
        <dbReference type="EMBL" id="CZF79297.1"/>
    </source>
</evidence>